<feature type="transmembrane region" description="Helical" evidence="2">
    <location>
        <begin position="105"/>
        <end position="125"/>
    </location>
</feature>
<dbReference type="CDD" id="cd00093">
    <property type="entry name" value="HTH_XRE"/>
    <property type="match status" value="1"/>
</dbReference>
<dbReference type="AlphaFoldDB" id="A0A4Q7CUP7"/>
<dbReference type="GO" id="GO:0003677">
    <property type="term" value="F:DNA binding"/>
    <property type="evidence" value="ECO:0007669"/>
    <property type="project" value="UniProtKB-KW"/>
</dbReference>
<name>A0A4Q7CUP7_9STAP</name>
<evidence type="ECO:0000313" key="5">
    <source>
        <dbReference type="Proteomes" id="UP000293854"/>
    </source>
</evidence>
<evidence type="ECO:0000259" key="3">
    <source>
        <dbReference type="PROSITE" id="PS50943"/>
    </source>
</evidence>
<reference evidence="4 5" key="1">
    <citation type="submission" date="2018-11" db="EMBL/GenBank/DDBJ databases">
        <title>Genomic profiling of Staphylococcus species from a Poultry farm system in KwaZulu-Natal, South Africa.</title>
        <authorList>
            <person name="Amoako D.G."/>
            <person name="Somboro A.M."/>
            <person name="Abia A.L.K."/>
            <person name="Bester L.A."/>
            <person name="Essack S.Y."/>
        </authorList>
    </citation>
    <scope>NUCLEOTIDE SEQUENCE [LARGE SCALE GENOMIC DNA]</scope>
    <source>
        <strain evidence="4 5">SA11</strain>
    </source>
</reference>
<dbReference type="Gene3D" id="1.10.260.40">
    <property type="entry name" value="lambda repressor-like DNA-binding domains"/>
    <property type="match status" value="1"/>
</dbReference>
<protein>
    <submittedName>
        <fullName evidence="4">XRE family transcriptional regulator</fullName>
    </submittedName>
</protein>
<dbReference type="PROSITE" id="PS50943">
    <property type="entry name" value="HTH_CROC1"/>
    <property type="match status" value="1"/>
</dbReference>
<feature type="transmembrane region" description="Helical" evidence="2">
    <location>
        <begin position="80"/>
        <end position="99"/>
    </location>
</feature>
<keyword evidence="1" id="KW-0238">DNA-binding</keyword>
<comment type="caution">
    <text evidence="4">The sequence shown here is derived from an EMBL/GenBank/DDBJ whole genome shotgun (WGS) entry which is preliminary data.</text>
</comment>
<dbReference type="SUPFAM" id="SSF47413">
    <property type="entry name" value="lambda repressor-like DNA-binding domains"/>
    <property type="match status" value="1"/>
</dbReference>
<feature type="domain" description="HTH cro/C1-type" evidence="3">
    <location>
        <begin position="7"/>
        <end position="61"/>
    </location>
</feature>
<dbReference type="PANTHER" id="PTHR46558">
    <property type="entry name" value="TRACRIPTIONAL REGULATORY PROTEIN-RELATED-RELATED"/>
    <property type="match status" value="1"/>
</dbReference>
<dbReference type="Proteomes" id="UP000293854">
    <property type="component" value="Unassembled WGS sequence"/>
</dbReference>
<dbReference type="Pfam" id="PF01381">
    <property type="entry name" value="HTH_3"/>
    <property type="match status" value="1"/>
</dbReference>
<evidence type="ECO:0000313" key="4">
    <source>
        <dbReference type="EMBL" id="RZI02845.1"/>
    </source>
</evidence>
<dbReference type="InterPro" id="IPR010982">
    <property type="entry name" value="Lambda_DNA-bd_dom_sf"/>
</dbReference>
<keyword evidence="2" id="KW-1133">Transmembrane helix</keyword>
<organism evidence="4 5">
    <name type="scientific">Staphylococcus condimenti</name>
    <dbReference type="NCBI Taxonomy" id="70255"/>
    <lineage>
        <taxon>Bacteria</taxon>
        <taxon>Bacillati</taxon>
        <taxon>Bacillota</taxon>
        <taxon>Bacilli</taxon>
        <taxon>Bacillales</taxon>
        <taxon>Staphylococcaceae</taxon>
        <taxon>Staphylococcus</taxon>
    </lineage>
</organism>
<evidence type="ECO:0000256" key="1">
    <source>
        <dbReference type="ARBA" id="ARBA00023125"/>
    </source>
</evidence>
<dbReference type="InterPro" id="IPR001387">
    <property type="entry name" value="Cro/C1-type_HTH"/>
</dbReference>
<sequence>MQLGEKIKHLRQSNKMLQSDLAKSLHVSYQAISNWERNKSYPDKENIIMISNLFNIPLDEFMRDEQKCTPRSNSLIKYNLQNIVILIGALFIVPSMIFLSNELSMLGLLLGFSIISFSDYIVEFIRNFKN</sequence>
<dbReference type="SMART" id="SM00530">
    <property type="entry name" value="HTH_XRE"/>
    <property type="match status" value="1"/>
</dbReference>
<evidence type="ECO:0000256" key="2">
    <source>
        <dbReference type="SAM" id="Phobius"/>
    </source>
</evidence>
<dbReference type="RefSeq" id="WP_087713208.1">
    <property type="nucleotide sequence ID" value="NZ_RQTE01000084.1"/>
</dbReference>
<dbReference type="PANTHER" id="PTHR46558:SF15">
    <property type="entry name" value="HELIX-TURN-HELIX DOMAIN PROTEIN"/>
    <property type="match status" value="1"/>
</dbReference>
<keyword evidence="2" id="KW-0472">Membrane</keyword>
<accession>A0A4Q7CUP7</accession>
<keyword evidence="2" id="KW-0812">Transmembrane</keyword>
<dbReference type="EMBL" id="RQTE01000084">
    <property type="protein sequence ID" value="RZI02845.1"/>
    <property type="molecule type" value="Genomic_DNA"/>
</dbReference>
<gene>
    <name evidence="4" type="ORF">EIG99_04995</name>
</gene>
<proteinExistence type="predicted"/>